<dbReference type="InterPro" id="IPR045090">
    <property type="entry name" value="Pept_M3A_M3B"/>
</dbReference>
<dbReference type="Proteomes" id="UP000523087">
    <property type="component" value="Unassembled WGS sequence"/>
</dbReference>
<organism evidence="10 11">
    <name type="scientific">Thermaerobacillus caldiproteolyticus</name>
    <dbReference type="NCBI Taxonomy" id="247480"/>
    <lineage>
        <taxon>Bacteria</taxon>
        <taxon>Bacillati</taxon>
        <taxon>Bacillota</taxon>
        <taxon>Bacilli</taxon>
        <taxon>Bacillales</taxon>
        <taxon>Anoxybacillaceae</taxon>
        <taxon>Thermaerobacillus</taxon>
    </lineage>
</organism>
<comment type="caution">
    <text evidence="10">The sequence shown here is derived from an EMBL/GenBank/DDBJ whole genome shotgun (WGS) entry which is preliminary data.</text>
</comment>
<dbReference type="RefSeq" id="WP_374058312.1">
    <property type="nucleotide sequence ID" value="NZ_JACDUT010000008.1"/>
</dbReference>
<comment type="function">
    <text evidence="6">Has oligopeptidase activity and degrades a variety of small bioactive peptides.</text>
</comment>
<comment type="cofactor">
    <cofactor evidence="6">
        <name>Zn(2+)</name>
        <dbReference type="ChEBI" id="CHEBI:29105"/>
    </cofactor>
    <text evidence="6">Binds 1 zinc ion.</text>
</comment>
<dbReference type="CDD" id="cd09608">
    <property type="entry name" value="M3B_PepF"/>
    <property type="match status" value="1"/>
</dbReference>
<dbReference type="InterPro" id="IPR004438">
    <property type="entry name" value="Peptidase_M3B"/>
</dbReference>
<evidence type="ECO:0000313" key="11">
    <source>
        <dbReference type="Proteomes" id="UP000523087"/>
    </source>
</evidence>
<evidence type="ECO:0000256" key="1">
    <source>
        <dbReference type="ARBA" id="ARBA00022670"/>
    </source>
</evidence>
<dbReference type="PANTHER" id="PTHR11804">
    <property type="entry name" value="PROTEASE M3 THIMET OLIGOPEPTIDASE-RELATED"/>
    <property type="match status" value="1"/>
</dbReference>
<dbReference type="Gene3D" id="1.10.1370.20">
    <property type="entry name" value="Oligoendopeptidase f, C-terminal domain"/>
    <property type="match status" value="1"/>
</dbReference>
<dbReference type="Gene3D" id="1.10.287.830">
    <property type="entry name" value="putative peptidase helix hairpin domain like"/>
    <property type="match status" value="1"/>
</dbReference>
<feature type="chain" id="PRO_5030752765" description="Oligopeptidase F" evidence="7">
    <location>
        <begin position="26"/>
        <end position="622"/>
    </location>
</feature>
<dbReference type="InterPro" id="IPR042088">
    <property type="entry name" value="OligoPept_F_C"/>
</dbReference>
<protein>
    <recommendedName>
        <fullName evidence="6">Oligopeptidase F</fullName>
        <ecNumber evidence="6">3.4.24.-</ecNumber>
    </recommendedName>
</protein>
<dbReference type="Pfam" id="PF08439">
    <property type="entry name" value="Peptidase_M3_N"/>
    <property type="match status" value="1"/>
</dbReference>
<dbReference type="EMBL" id="JACDUT010000008">
    <property type="protein sequence ID" value="MBA2875930.1"/>
    <property type="molecule type" value="Genomic_DNA"/>
</dbReference>
<keyword evidence="1 6" id="KW-0645">Protease</keyword>
<evidence type="ECO:0000256" key="6">
    <source>
        <dbReference type="RuleBase" id="RU368091"/>
    </source>
</evidence>
<dbReference type="NCBIfam" id="TIGR00181">
    <property type="entry name" value="pepF"/>
    <property type="match status" value="1"/>
</dbReference>
<keyword evidence="5 6" id="KW-0482">Metalloprotease</keyword>
<sequence>MRTMCCVLLATWMSIVPLHTQAAKANIEPEYTWNIADIYPSQAAFHKDYKAVEDALPQLSSYQGKLHDETNVATLFALNEKLSRKLEKLSLYAHLQQDINIEDKTAAHLKAKVETLASRYAAATAFIEPELLALPKDKLTAIKNSKHLKQYKRYFDELLEQKAHTLSKKEEQLLARIAPITNDPENIYNNASRGDYTPPVMHTPDGKTIQLTEGNYVKALEHPDRDYRKRAFQTFFHSYESIKNTSAATLYASVKADELYAKARRYPSGLDAALSSDDVPKHVFTNLITSVNNHLPSLHRYIELRKQVLRVEKVHSYDMHVPLVSQSVAKTMKFSISEAQELILKGLQPLGKEYVSNVRHAFEHRWLDVYPRPKKYTGAYNTGAYDTHPFLLLNYDNSLDGMLTIAHEIGHAMNSVYTNQKQPYYYSGQSIFTAEVASTANEWLMMDYLMQRAKTDEEKLYLLNQQIDQIRGTVYTQVMYSEFEQAIHKKVGQGESLTAEELNTLWLNLLKKYYGPAYAADPEAALGWLRIPHFYDAFYVYKYATSLAASFELVKQIKEDPTGTATKRYLRFLSAGTSDDPIPLLQKAGVDMTSPEPLNNLFTYFDSLVNEMEKILRKQGNL</sequence>
<feature type="signal peptide" evidence="7">
    <location>
        <begin position="1"/>
        <end position="25"/>
    </location>
</feature>
<keyword evidence="2 6" id="KW-0479">Metal-binding</keyword>
<dbReference type="InterPro" id="IPR001567">
    <property type="entry name" value="Pept_M3A_M3B_dom"/>
</dbReference>
<evidence type="ECO:0000313" key="10">
    <source>
        <dbReference type="EMBL" id="MBA2875930.1"/>
    </source>
</evidence>
<feature type="domain" description="Oligopeptidase F N-terminal" evidence="9">
    <location>
        <begin position="130"/>
        <end position="195"/>
    </location>
</feature>
<dbReference type="GO" id="GO:0006518">
    <property type="term" value="P:peptide metabolic process"/>
    <property type="evidence" value="ECO:0007669"/>
    <property type="project" value="TreeGrafter"/>
</dbReference>
<evidence type="ECO:0000256" key="7">
    <source>
        <dbReference type="SAM" id="SignalP"/>
    </source>
</evidence>
<keyword evidence="7" id="KW-0732">Signal</keyword>
<evidence type="ECO:0000259" key="8">
    <source>
        <dbReference type="Pfam" id="PF01432"/>
    </source>
</evidence>
<dbReference type="AlphaFoldDB" id="A0A7V9Z8C8"/>
<dbReference type="GO" id="GO:0004222">
    <property type="term" value="F:metalloendopeptidase activity"/>
    <property type="evidence" value="ECO:0007669"/>
    <property type="project" value="UniProtKB-UniRule"/>
</dbReference>
<evidence type="ECO:0000256" key="5">
    <source>
        <dbReference type="ARBA" id="ARBA00023049"/>
    </source>
</evidence>
<dbReference type="EC" id="3.4.24.-" evidence="6"/>
<dbReference type="Gene3D" id="1.20.140.70">
    <property type="entry name" value="Oligopeptidase f, N-terminal domain"/>
    <property type="match status" value="1"/>
</dbReference>
<evidence type="ECO:0000259" key="9">
    <source>
        <dbReference type="Pfam" id="PF08439"/>
    </source>
</evidence>
<comment type="similarity">
    <text evidence="6">Belongs to the peptidase M3B family.</text>
</comment>
<accession>A0A7V9Z8C8</accession>
<dbReference type="SUPFAM" id="SSF55486">
    <property type="entry name" value="Metalloproteases ('zincins'), catalytic domain"/>
    <property type="match status" value="1"/>
</dbReference>
<feature type="domain" description="Peptidase M3A/M3B catalytic" evidence="8">
    <location>
        <begin position="221"/>
        <end position="599"/>
    </location>
</feature>
<evidence type="ECO:0000256" key="4">
    <source>
        <dbReference type="ARBA" id="ARBA00022833"/>
    </source>
</evidence>
<evidence type="ECO:0000256" key="3">
    <source>
        <dbReference type="ARBA" id="ARBA00022801"/>
    </source>
</evidence>
<name>A0A7V9Z8C8_9BACL</name>
<dbReference type="GO" id="GO:0006508">
    <property type="term" value="P:proteolysis"/>
    <property type="evidence" value="ECO:0007669"/>
    <property type="project" value="UniProtKB-KW"/>
</dbReference>
<dbReference type="InterPro" id="IPR013647">
    <property type="entry name" value="OligopepF_N_dom"/>
</dbReference>
<proteinExistence type="inferred from homology"/>
<gene>
    <name evidence="10" type="ORF">HNR31_002724</name>
</gene>
<reference evidence="10 11" key="1">
    <citation type="submission" date="2020-07" db="EMBL/GenBank/DDBJ databases">
        <title>Genomic Encyclopedia of Type Strains, Phase IV (KMG-IV): sequencing the most valuable type-strain genomes for metagenomic binning, comparative biology and taxonomic classification.</title>
        <authorList>
            <person name="Goeker M."/>
        </authorList>
    </citation>
    <scope>NUCLEOTIDE SEQUENCE [LARGE SCALE GENOMIC DNA]</scope>
    <source>
        <strain evidence="10 11">DSM 15730</strain>
    </source>
</reference>
<keyword evidence="4 6" id="KW-0862">Zinc</keyword>
<evidence type="ECO:0000256" key="2">
    <source>
        <dbReference type="ARBA" id="ARBA00022723"/>
    </source>
</evidence>
<dbReference type="Pfam" id="PF01432">
    <property type="entry name" value="Peptidase_M3"/>
    <property type="match status" value="1"/>
</dbReference>
<keyword evidence="11" id="KW-1185">Reference proteome</keyword>
<keyword evidence="3 6" id="KW-0378">Hydrolase</keyword>
<dbReference type="GO" id="GO:0046872">
    <property type="term" value="F:metal ion binding"/>
    <property type="evidence" value="ECO:0007669"/>
    <property type="project" value="UniProtKB-UniRule"/>
</dbReference>
<dbReference type="PANTHER" id="PTHR11804:SF84">
    <property type="entry name" value="SACCHAROLYSIN"/>
    <property type="match status" value="1"/>
</dbReference>